<keyword evidence="2" id="KW-0687">Ribonucleoprotein</keyword>
<evidence type="ECO:0000259" key="1">
    <source>
        <dbReference type="Pfam" id="PF03948"/>
    </source>
</evidence>
<dbReference type="InterPro" id="IPR020069">
    <property type="entry name" value="Ribosomal_bL9_C"/>
</dbReference>
<dbReference type="Gene3D" id="3.10.430.100">
    <property type="entry name" value="Ribosomal protein L9, C-terminal domain"/>
    <property type="match status" value="1"/>
</dbReference>
<dbReference type="InterPro" id="IPR036791">
    <property type="entry name" value="Ribosomal_bL9_C_sf"/>
</dbReference>
<dbReference type="InterPro" id="IPR020594">
    <property type="entry name" value="Ribosomal_bL9_bac/chp"/>
</dbReference>
<protein>
    <submittedName>
        <fullName evidence="2">50S ribosomal protein L9</fullName>
    </submittedName>
</protein>
<organism evidence="2">
    <name type="scientific">mine drainage metagenome</name>
    <dbReference type="NCBI Taxonomy" id="410659"/>
    <lineage>
        <taxon>unclassified sequences</taxon>
        <taxon>metagenomes</taxon>
        <taxon>ecological metagenomes</taxon>
    </lineage>
</organism>
<dbReference type="GO" id="GO:0003735">
    <property type="term" value="F:structural constituent of ribosome"/>
    <property type="evidence" value="ECO:0007669"/>
    <property type="project" value="InterPro"/>
</dbReference>
<dbReference type="AlphaFoldDB" id="A0A1J5PIJ5"/>
<accession>A0A1J5PIJ5</accession>
<evidence type="ECO:0000313" key="2">
    <source>
        <dbReference type="EMBL" id="OIQ70608.1"/>
    </source>
</evidence>
<dbReference type="GO" id="GO:0005840">
    <property type="term" value="C:ribosome"/>
    <property type="evidence" value="ECO:0007669"/>
    <property type="project" value="UniProtKB-KW"/>
</dbReference>
<dbReference type="NCBIfam" id="TIGR00158">
    <property type="entry name" value="L9"/>
    <property type="match status" value="1"/>
</dbReference>
<keyword evidence="2" id="KW-0689">Ribosomal protein</keyword>
<feature type="domain" description="Large ribosomal subunit protein bL9 C-terminal" evidence="1">
    <location>
        <begin position="3"/>
        <end position="77"/>
    </location>
</feature>
<dbReference type="EMBL" id="MLJW01004118">
    <property type="protein sequence ID" value="OIQ70608.1"/>
    <property type="molecule type" value="Genomic_DNA"/>
</dbReference>
<name>A0A1J5PIJ5_9ZZZZ</name>
<reference evidence="2" key="1">
    <citation type="submission" date="2016-10" db="EMBL/GenBank/DDBJ databases">
        <title>Sequence of Gallionella enrichment culture.</title>
        <authorList>
            <person name="Poehlein A."/>
            <person name="Muehling M."/>
            <person name="Daniel R."/>
        </authorList>
    </citation>
    <scope>NUCLEOTIDE SEQUENCE</scope>
</reference>
<gene>
    <name evidence="2" type="primary">rplI_13</name>
    <name evidence="2" type="ORF">GALL_477770</name>
</gene>
<dbReference type="Pfam" id="PF03948">
    <property type="entry name" value="Ribosomal_L9_C"/>
    <property type="match status" value="1"/>
</dbReference>
<comment type="caution">
    <text evidence="2">The sequence shown here is derived from an EMBL/GenBank/DDBJ whole genome shotgun (WGS) entry which is preliminary data.</text>
</comment>
<dbReference type="SUPFAM" id="SSF55653">
    <property type="entry name" value="Ribosomal protein L9 C-domain"/>
    <property type="match status" value="1"/>
</dbReference>
<sequence length="79" mass="8375">MALEASPVKLNVKAGEAGRLFGSVTEKDVALAVRQAGGPDVDRRRIALADHIKTVGTYKVKVTLHPKVIATINLEVAKA</sequence>
<dbReference type="GO" id="GO:0006412">
    <property type="term" value="P:translation"/>
    <property type="evidence" value="ECO:0007669"/>
    <property type="project" value="InterPro"/>
</dbReference>
<proteinExistence type="predicted"/>